<sequence length="309" mass="35175">MLVSEVSGNAITGIEYGSPTVLTNMISAAFAKCFGTIHEKQITFDELFAPNASSVFLVYSEDYPRTDEEKDAAIQRAKSRLGEKQYCLTCNNCENFVTWALSIKPISIQWRDASTVRRFLGDFVTTLISEVLNAVHLLKQRYHPNVKLEILSKYVSFLKEECLQHLPENQFFDNLKKRVSSIKELDLLITIICTLLKIVNFLVESGDSLPKNVCEITKIVVCEIYSLLGYKRQLLEIFEKLDLWRKNLISTVDLLREMFKIGVLLAPTICFPHSVPFVRQIIKYSLIRAVASAVGGCIFDKAFSFIHAW</sequence>
<proteinExistence type="predicted"/>
<reference evidence="2" key="2">
    <citation type="journal article" date="2021" name="Genome Biol. Evol.">
        <title>Developing a high-quality reference genome for a parasitic bivalve with doubly uniparental inheritance (Bivalvia: Unionida).</title>
        <authorList>
            <person name="Smith C.H."/>
        </authorList>
    </citation>
    <scope>NUCLEOTIDE SEQUENCE</scope>
    <source>
        <strain evidence="2">CHS0354</strain>
        <tissue evidence="2">Mantle</tissue>
    </source>
</reference>
<comment type="caution">
    <text evidence="2">The sequence shown here is derived from an EMBL/GenBank/DDBJ whole genome shotgun (WGS) entry which is preliminary data.</text>
</comment>
<evidence type="ECO:0000313" key="3">
    <source>
        <dbReference type="Proteomes" id="UP001195483"/>
    </source>
</evidence>
<feature type="domain" description="LRAT" evidence="1">
    <location>
        <begin position="1"/>
        <end position="109"/>
    </location>
</feature>
<name>A0AAE0RU51_9BIVA</name>
<protein>
    <recommendedName>
        <fullName evidence="1">LRAT domain-containing protein</fullName>
    </recommendedName>
</protein>
<evidence type="ECO:0000313" key="2">
    <source>
        <dbReference type="EMBL" id="KAK3579588.1"/>
    </source>
</evidence>
<keyword evidence="3" id="KW-1185">Reference proteome</keyword>
<evidence type="ECO:0000259" key="1">
    <source>
        <dbReference type="PROSITE" id="PS51934"/>
    </source>
</evidence>
<dbReference type="AlphaFoldDB" id="A0AAE0RU51"/>
<dbReference type="Proteomes" id="UP001195483">
    <property type="component" value="Unassembled WGS sequence"/>
</dbReference>
<dbReference type="InterPro" id="IPR007053">
    <property type="entry name" value="LRAT_dom"/>
</dbReference>
<dbReference type="EMBL" id="JAEAOA010001093">
    <property type="protein sequence ID" value="KAK3579588.1"/>
    <property type="molecule type" value="Genomic_DNA"/>
</dbReference>
<organism evidence="2 3">
    <name type="scientific">Potamilus streckersoni</name>
    <dbReference type="NCBI Taxonomy" id="2493646"/>
    <lineage>
        <taxon>Eukaryota</taxon>
        <taxon>Metazoa</taxon>
        <taxon>Spiralia</taxon>
        <taxon>Lophotrochozoa</taxon>
        <taxon>Mollusca</taxon>
        <taxon>Bivalvia</taxon>
        <taxon>Autobranchia</taxon>
        <taxon>Heteroconchia</taxon>
        <taxon>Palaeoheterodonta</taxon>
        <taxon>Unionida</taxon>
        <taxon>Unionoidea</taxon>
        <taxon>Unionidae</taxon>
        <taxon>Ambleminae</taxon>
        <taxon>Lampsilini</taxon>
        <taxon>Potamilus</taxon>
    </lineage>
</organism>
<reference evidence="2" key="1">
    <citation type="journal article" date="2021" name="Genome Biol. Evol.">
        <title>A High-Quality Reference Genome for a Parasitic Bivalve with Doubly Uniparental Inheritance (Bivalvia: Unionida).</title>
        <authorList>
            <person name="Smith C.H."/>
        </authorList>
    </citation>
    <scope>NUCLEOTIDE SEQUENCE</scope>
    <source>
        <strain evidence="2">CHS0354</strain>
    </source>
</reference>
<dbReference type="PROSITE" id="PS51934">
    <property type="entry name" value="LRAT"/>
    <property type="match status" value="1"/>
</dbReference>
<gene>
    <name evidence="2" type="ORF">CHS0354_017697</name>
</gene>
<accession>A0AAE0RU51</accession>
<dbReference type="Pfam" id="PF04970">
    <property type="entry name" value="LRAT"/>
    <property type="match status" value="1"/>
</dbReference>
<dbReference type="Gene3D" id="3.90.1720.10">
    <property type="entry name" value="endopeptidase domain like (from Nostoc punctiforme)"/>
    <property type="match status" value="1"/>
</dbReference>
<reference evidence="2" key="3">
    <citation type="submission" date="2023-05" db="EMBL/GenBank/DDBJ databases">
        <authorList>
            <person name="Smith C.H."/>
        </authorList>
    </citation>
    <scope>NUCLEOTIDE SEQUENCE</scope>
    <source>
        <strain evidence="2">CHS0354</strain>
        <tissue evidence="2">Mantle</tissue>
    </source>
</reference>